<accession>A0A9P6TYM3</accession>
<evidence type="ECO:0000256" key="1">
    <source>
        <dbReference type="SAM" id="MobiDB-lite"/>
    </source>
</evidence>
<feature type="compositionally biased region" description="Low complexity" evidence="1">
    <location>
        <begin position="71"/>
        <end position="83"/>
    </location>
</feature>
<dbReference type="PANTHER" id="PTHR47787">
    <property type="entry name" value="CENTROMERE-BINDING PROTEIN 1"/>
    <property type="match status" value="1"/>
</dbReference>
<dbReference type="GO" id="GO:0003700">
    <property type="term" value="F:DNA-binding transcription factor activity"/>
    <property type="evidence" value="ECO:0007669"/>
    <property type="project" value="TreeGrafter"/>
</dbReference>
<feature type="region of interest" description="Disordered" evidence="1">
    <location>
        <begin position="67"/>
        <end position="99"/>
    </location>
</feature>
<keyword evidence="4" id="KW-1185">Reference proteome</keyword>
<evidence type="ECO:0000259" key="2">
    <source>
        <dbReference type="PROSITE" id="PS50888"/>
    </source>
</evidence>
<dbReference type="GO" id="GO:0046983">
    <property type="term" value="F:protein dimerization activity"/>
    <property type="evidence" value="ECO:0007669"/>
    <property type="project" value="InterPro"/>
</dbReference>
<organism evidence="3 4">
    <name type="scientific">Mortierella polycephala</name>
    <dbReference type="NCBI Taxonomy" id="41804"/>
    <lineage>
        <taxon>Eukaryota</taxon>
        <taxon>Fungi</taxon>
        <taxon>Fungi incertae sedis</taxon>
        <taxon>Mucoromycota</taxon>
        <taxon>Mortierellomycotina</taxon>
        <taxon>Mortierellomycetes</taxon>
        <taxon>Mortierellales</taxon>
        <taxon>Mortierellaceae</taxon>
        <taxon>Mortierella</taxon>
    </lineage>
</organism>
<dbReference type="AlphaFoldDB" id="A0A9P6TYM3"/>
<dbReference type="PANTHER" id="PTHR47787:SF1">
    <property type="entry name" value="CENTROMERE-BINDING PROTEIN 1"/>
    <property type="match status" value="1"/>
</dbReference>
<feature type="domain" description="BHLH" evidence="2">
    <location>
        <begin position="148"/>
        <end position="196"/>
    </location>
</feature>
<protein>
    <submittedName>
        <fullName evidence="3">Basic helix-loop-helix protein</fullName>
    </submittedName>
</protein>
<name>A0A9P6TYM3_9FUNG</name>
<comment type="caution">
    <text evidence="3">The sequence shown here is derived from an EMBL/GenBank/DDBJ whole genome shotgun (WGS) entry which is preliminary data.</text>
</comment>
<dbReference type="PROSITE" id="PS50888">
    <property type="entry name" value="BHLH"/>
    <property type="match status" value="1"/>
</dbReference>
<proteinExistence type="predicted"/>
<dbReference type="Gene3D" id="4.10.280.10">
    <property type="entry name" value="Helix-loop-helix DNA-binding domain"/>
    <property type="match status" value="1"/>
</dbReference>
<dbReference type="OrthoDB" id="71302at2759"/>
<sequence length="266" mass="29526">MATNPDVQEVLKTLKNSLGENLAETITSAIAQHNAATAATSAALASEAASTEQENASDHEKLQRIAEQHQQEIQQEQVHQLQRSEPGETAVHTTVSQDDHEEVLKHIATAAAAAEASSTLATVPITEGSSPVPPPAKPVPGSEEWHKMRRDNHKEVERRRRETINAGINDLAKSIPNSEKNKGSILRQAVKYIRNLQLENERLVSETETMIGIKFDIEKLTLEKSVADATYEALIVDHQKLKLDFDELRKKTDDLDEHTSKKQRTE</sequence>
<dbReference type="Pfam" id="PF00010">
    <property type="entry name" value="HLH"/>
    <property type="match status" value="1"/>
</dbReference>
<dbReference type="InterPro" id="IPR036638">
    <property type="entry name" value="HLH_DNA-bd_sf"/>
</dbReference>
<gene>
    <name evidence="3" type="primary">CBF1_1</name>
    <name evidence="3" type="ORF">BG011_007119</name>
</gene>
<feature type="region of interest" description="Disordered" evidence="1">
    <location>
        <begin position="43"/>
        <end position="62"/>
    </location>
</feature>
<feature type="region of interest" description="Disordered" evidence="1">
    <location>
        <begin position="124"/>
        <end position="144"/>
    </location>
</feature>
<evidence type="ECO:0000313" key="3">
    <source>
        <dbReference type="EMBL" id="KAG0252214.1"/>
    </source>
</evidence>
<dbReference type="Proteomes" id="UP000726737">
    <property type="component" value="Unassembled WGS sequence"/>
</dbReference>
<dbReference type="SMART" id="SM00353">
    <property type="entry name" value="HLH"/>
    <property type="match status" value="1"/>
</dbReference>
<dbReference type="SUPFAM" id="SSF47459">
    <property type="entry name" value="HLH, helix-loop-helix DNA-binding domain"/>
    <property type="match status" value="1"/>
</dbReference>
<dbReference type="InterPro" id="IPR011598">
    <property type="entry name" value="bHLH_dom"/>
</dbReference>
<evidence type="ECO:0000313" key="4">
    <source>
        <dbReference type="Proteomes" id="UP000726737"/>
    </source>
</evidence>
<dbReference type="EMBL" id="JAAAJA010000536">
    <property type="protein sequence ID" value="KAG0252214.1"/>
    <property type="molecule type" value="Genomic_DNA"/>
</dbReference>
<dbReference type="GO" id="GO:0005634">
    <property type="term" value="C:nucleus"/>
    <property type="evidence" value="ECO:0007669"/>
    <property type="project" value="TreeGrafter"/>
</dbReference>
<reference evidence="3" key="1">
    <citation type="journal article" date="2020" name="Fungal Divers.">
        <title>Resolving the Mortierellaceae phylogeny through synthesis of multi-gene phylogenetics and phylogenomics.</title>
        <authorList>
            <person name="Vandepol N."/>
            <person name="Liber J."/>
            <person name="Desiro A."/>
            <person name="Na H."/>
            <person name="Kennedy M."/>
            <person name="Barry K."/>
            <person name="Grigoriev I.V."/>
            <person name="Miller A.N."/>
            <person name="O'Donnell K."/>
            <person name="Stajich J.E."/>
            <person name="Bonito G."/>
        </authorList>
    </citation>
    <scope>NUCLEOTIDE SEQUENCE</scope>
    <source>
        <strain evidence="3">KOD948</strain>
    </source>
</reference>